<sequence>MAFVWGPLIRNHSSMVRNRPSAANLFRVFGPSKPSRFVQSCSVSNEASTPSSKLRQLLRCDDFLLMPCCYDAMSAKLIERHGFKLSFMSGFGVSALHGLPDTGLLSYGEVVSQLRFITESVHIPIIADGDTGYGNPLSVKRTVKGFANAGAAGIMLEDQVNPKRCGHTRGKSVVSREEAELRIRAAVDAREEMGHDIVIMARTDALYSHSLEEAIVRMKLFRKHGADILFMEAPSSVEQMKVFCQQVEGPKMANMVEQGTTPILPPKELAAIGYKIAAYPLTLLSASMKAMEEALVALQSGDPQKVRPLLHDFSHVCDMVGFDHYYEEEKKYAI</sequence>
<dbReference type="PANTHER" id="PTHR42905:SF2">
    <property type="entry name" value="PHOSPHOENOLPYRUVATE CARBOXYLASE FAMILY PROTEIN"/>
    <property type="match status" value="1"/>
</dbReference>
<dbReference type="AlphaFoldDB" id="M2VXM1"/>
<dbReference type="Gene3D" id="3.20.20.60">
    <property type="entry name" value="Phosphoenolpyruvate-binding domains"/>
    <property type="match status" value="1"/>
</dbReference>
<name>M2VXM1_GALSU</name>
<reference evidence="2" key="1">
    <citation type="journal article" date="2013" name="Science">
        <title>Gene transfer from bacteria and archaea facilitated evolution of an extremophilic eukaryote.</title>
        <authorList>
            <person name="Schonknecht G."/>
            <person name="Chen W.H."/>
            <person name="Ternes C.M."/>
            <person name="Barbier G.G."/>
            <person name="Shrestha R.P."/>
            <person name="Stanke M."/>
            <person name="Brautigam A."/>
            <person name="Baker B.J."/>
            <person name="Banfield J.F."/>
            <person name="Garavito R.M."/>
            <person name="Carr K."/>
            <person name="Wilkerson C."/>
            <person name="Rensing S.A."/>
            <person name="Gagneul D."/>
            <person name="Dickenson N.E."/>
            <person name="Oesterhelt C."/>
            <person name="Lercher M.J."/>
            <person name="Weber A.P."/>
        </authorList>
    </citation>
    <scope>NUCLEOTIDE SEQUENCE [LARGE SCALE GENOMIC DNA]</scope>
    <source>
        <strain evidence="2">074W</strain>
    </source>
</reference>
<dbReference type="GeneID" id="17086890"/>
<dbReference type="InterPro" id="IPR040442">
    <property type="entry name" value="Pyrv_kinase-like_dom_sf"/>
</dbReference>
<dbReference type="Gramene" id="EME28021">
    <property type="protein sequence ID" value="EME28021"/>
    <property type="gene ID" value="Gasu_45190"/>
</dbReference>
<accession>M2VXM1</accession>
<dbReference type="PANTHER" id="PTHR42905">
    <property type="entry name" value="PHOSPHOENOLPYRUVATE CARBOXYLASE"/>
    <property type="match status" value="1"/>
</dbReference>
<keyword evidence="2" id="KW-1185">Reference proteome</keyword>
<evidence type="ECO:0000313" key="2">
    <source>
        <dbReference type="Proteomes" id="UP000030680"/>
    </source>
</evidence>
<dbReference type="CDD" id="cd00377">
    <property type="entry name" value="ICL_PEPM"/>
    <property type="match status" value="1"/>
</dbReference>
<gene>
    <name evidence="1" type="ORF">Gasu_45190</name>
</gene>
<dbReference type="SUPFAM" id="SSF51621">
    <property type="entry name" value="Phosphoenolpyruvate/pyruvate domain"/>
    <property type="match status" value="1"/>
</dbReference>
<proteinExistence type="predicted"/>
<organism evidence="1 2">
    <name type="scientific">Galdieria sulphuraria</name>
    <name type="common">Red alga</name>
    <dbReference type="NCBI Taxonomy" id="130081"/>
    <lineage>
        <taxon>Eukaryota</taxon>
        <taxon>Rhodophyta</taxon>
        <taxon>Bangiophyceae</taxon>
        <taxon>Galdieriales</taxon>
        <taxon>Galdieriaceae</taxon>
        <taxon>Galdieria</taxon>
    </lineage>
</organism>
<dbReference type="Pfam" id="PF13714">
    <property type="entry name" value="PEP_mutase"/>
    <property type="match status" value="1"/>
</dbReference>
<dbReference type="eggNOG" id="KOG1260">
    <property type="taxonomic scope" value="Eukaryota"/>
</dbReference>
<dbReference type="InterPro" id="IPR039556">
    <property type="entry name" value="ICL/PEPM"/>
</dbReference>
<dbReference type="EC" id="2.7.8.23" evidence="1"/>
<dbReference type="EMBL" id="KB454525">
    <property type="protein sequence ID" value="EME28021.1"/>
    <property type="molecule type" value="Genomic_DNA"/>
</dbReference>
<keyword evidence="1" id="KW-0808">Transferase</keyword>
<dbReference type="InterPro" id="IPR015813">
    <property type="entry name" value="Pyrv/PenolPyrv_kinase-like_dom"/>
</dbReference>
<dbReference type="KEGG" id="gsl:Gasu_45190"/>
<dbReference type="Proteomes" id="UP000030680">
    <property type="component" value="Unassembled WGS sequence"/>
</dbReference>
<dbReference type="STRING" id="130081.M2VXM1"/>
<dbReference type="RefSeq" id="XP_005704541.1">
    <property type="nucleotide sequence ID" value="XM_005704484.1"/>
</dbReference>
<dbReference type="OMA" id="QFVICAR"/>
<protein>
    <submittedName>
        <fullName evidence="1">Carboxyvinyl-carboxyphosphonate phosphorylmutase</fullName>
        <ecNumber evidence="1">2.7.8.23</ecNumber>
    </submittedName>
</protein>
<evidence type="ECO:0000313" key="1">
    <source>
        <dbReference type="EMBL" id="EME28021.1"/>
    </source>
</evidence>
<dbReference type="OrthoDB" id="1923844at2759"/>
<dbReference type="GO" id="GO:0008807">
    <property type="term" value="F:carboxyvinyl-carboxyphosphonate phosphorylmutase activity"/>
    <property type="evidence" value="ECO:0007669"/>
    <property type="project" value="UniProtKB-EC"/>
</dbReference>